<evidence type="ECO:0000256" key="3">
    <source>
        <dbReference type="ARBA" id="ARBA00022670"/>
    </source>
</evidence>
<dbReference type="InterPro" id="IPR006311">
    <property type="entry name" value="TAT_signal"/>
</dbReference>
<gene>
    <name evidence="14" type="ORF">IC627_06335</name>
    <name evidence="13" type="ORF">PDPUS_1_01949</name>
</gene>
<comment type="similarity">
    <text evidence="10">Belongs to the peptidase M15 family.</text>
</comment>
<dbReference type="SUPFAM" id="SSF55166">
    <property type="entry name" value="Hedgehog/DD-peptidase"/>
    <property type="match status" value="1"/>
</dbReference>
<dbReference type="Pfam" id="PF05951">
    <property type="entry name" value="Peptidase_M15_2"/>
    <property type="match status" value="1"/>
</dbReference>
<keyword evidence="8" id="KW-0482">Metalloprotease</keyword>
<dbReference type="InterPro" id="IPR010275">
    <property type="entry name" value="MepK"/>
</dbReference>
<evidence type="ECO:0000256" key="7">
    <source>
        <dbReference type="ARBA" id="ARBA00022833"/>
    </source>
</evidence>
<keyword evidence="7" id="KW-0862">Zinc</keyword>
<evidence type="ECO:0000256" key="6">
    <source>
        <dbReference type="ARBA" id="ARBA00022801"/>
    </source>
</evidence>
<dbReference type="PANTHER" id="PTHR37425">
    <property type="match status" value="1"/>
</dbReference>
<dbReference type="EMBL" id="AP018045">
    <property type="protein sequence ID" value="BAX53323.1"/>
    <property type="molecule type" value="Genomic_DNA"/>
</dbReference>
<keyword evidence="5 12" id="KW-0732">Signal</keyword>
<dbReference type="Proteomes" id="UP000218676">
    <property type="component" value="Chromosome 1"/>
</dbReference>
<dbReference type="EMBL" id="CP061854">
    <property type="protein sequence ID" value="QOD57527.1"/>
    <property type="molecule type" value="Genomic_DNA"/>
</dbReference>
<comment type="pathway">
    <text evidence="2">Cell wall biogenesis; cell wall polysaccharide biosynthesis.</text>
</comment>
<feature type="chain" id="PRO_5041531032" description="Murein endopeptidase K" evidence="12">
    <location>
        <begin position="31"/>
        <end position="185"/>
    </location>
</feature>
<keyword evidence="6" id="KW-0378">Hydrolase</keyword>
<comment type="cofactor">
    <cofactor evidence="1">
        <name>Zn(2+)</name>
        <dbReference type="ChEBI" id="CHEBI:29105"/>
    </cofactor>
</comment>
<protein>
    <recommendedName>
        <fullName evidence="11">Murein endopeptidase K</fullName>
    </recommendedName>
</protein>
<dbReference type="PROSITE" id="PS51318">
    <property type="entry name" value="TAT"/>
    <property type="match status" value="1"/>
</dbReference>
<dbReference type="Gene3D" id="3.30.1380.10">
    <property type="match status" value="1"/>
</dbReference>
<dbReference type="CDD" id="cd14844">
    <property type="entry name" value="Zn-DD-carboxypeptidase_like"/>
    <property type="match status" value="1"/>
</dbReference>
<dbReference type="Proteomes" id="UP000516656">
    <property type="component" value="Chromosome 1"/>
</dbReference>
<evidence type="ECO:0000256" key="8">
    <source>
        <dbReference type="ARBA" id="ARBA00023049"/>
    </source>
</evidence>
<sequence>MSDIHISRRQLLIAGGLALGACALPGTAIATPFKAKDPRTISLCNIHTGENLETEYYNGHGYVYSELKRMNHLCRDFRQNEATRMDKRLFDTIAHIQDVLGHKGQAQIISGYRSPATNKMLARRSGGVAKKSYHITGQAIDFNLEGIPLSKVRRVAMELNIGGVGYYPKSGFVHIDTGPVRQWRG</sequence>
<evidence type="ECO:0000256" key="2">
    <source>
        <dbReference type="ARBA" id="ARBA00004776"/>
    </source>
</evidence>
<dbReference type="GO" id="GO:0046872">
    <property type="term" value="F:metal ion binding"/>
    <property type="evidence" value="ECO:0007669"/>
    <property type="project" value="UniProtKB-KW"/>
</dbReference>
<evidence type="ECO:0000256" key="4">
    <source>
        <dbReference type="ARBA" id="ARBA00022723"/>
    </source>
</evidence>
<dbReference type="GO" id="GO:0006508">
    <property type="term" value="P:proteolysis"/>
    <property type="evidence" value="ECO:0007669"/>
    <property type="project" value="UniProtKB-KW"/>
</dbReference>
<reference evidence="13" key="1">
    <citation type="journal article" date="2017" name="Genome Announc.">
        <title>Whole-Genome Sequence of Photobacterium damselae subsp. piscicida Strain 91-197, Isolated from Hybrid Striped Bass (Morone sp.) in the United States.</title>
        <authorList>
            <person name="Teru Y."/>
            <person name="Hikima J."/>
            <person name="Kono T."/>
            <person name="Sakai M."/>
            <person name="Takano T."/>
            <person name="Hawke J.P."/>
            <person name="Takeyama H."/>
            <person name="Aoki T."/>
        </authorList>
    </citation>
    <scope>NUCLEOTIDE SEQUENCE</scope>
    <source>
        <strain evidence="13">91-197</strain>
    </source>
</reference>
<feature type="signal peptide" evidence="12">
    <location>
        <begin position="1"/>
        <end position="30"/>
    </location>
</feature>
<evidence type="ECO:0000256" key="9">
    <source>
        <dbReference type="ARBA" id="ARBA00023316"/>
    </source>
</evidence>
<dbReference type="PANTHER" id="PTHR37425:SF1">
    <property type="entry name" value="OUTER MEMBRANE PROTEIN"/>
    <property type="match status" value="1"/>
</dbReference>
<evidence type="ECO:0000256" key="10">
    <source>
        <dbReference type="ARBA" id="ARBA00093448"/>
    </source>
</evidence>
<reference evidence="15" key="2">
    <citation type="submission" date="2017-05" db="EMBL/GenBank/DDBJ databases">
        <title>Whole genome sequence of fish pathogenic bacteria, Photobacterium damselae subsp. piscicida, strain 91-197, isolated from hybrid striped bass (Morone sp.) in USA.</title>
        <authorList>
            <person name="Teru Y."/>
            <person name="Hikima J."/>
            <person name="Kono T."/>
            <person name="Sakai M."/>
            <person name="Takano T."/>
            <person name="Hawke J.P."/>
            <person name="Takeyama H."/>
            <person name="Aoki T."/>
        </authorList>
    </citation>
    <scope>NUCLEOTIDE SEQUENCE [LARGE SCALE GENOMIC DNA]</scope>
    <source>
        <strain evidence="15">91-197</strain>
    </source>
</reference>
<evidence type="ECO:0000256" key="12">
    <source>
        <dbReference type="SAM" id="SignalP"/>
    </source>
</evidence>
<evidence type="ECO:0000313" key="16">
    <source>
        <dbReference type="Proteomes" id="UP000516656"/>
    </source>
</evidence>
<accession>A0A1V1V3X6</accession>
<dbReference type="InterPro" id="IPR009045">
    <property type="entry name" value="Zn_M74/Hedgehog-like"/>
</dbReference>
<proteinExistence type="inferred from homology"/>
<dbReference type="GO" id="GO:0071555">
    <property type="term" value="P:cell wall organization"/>
    <property type="evidence" value="ECO:0007669"/>
    <property type="project" value="UniProtKB-KW"/>
</dbReference>
<evidence type="ECO:0000313" key="15">
    <source>
        <dbReference type="Proteomes" id="UP000218676"/>
    </source>
</evidence>
<evidence type="ECO:0000256" key="11">
    <source>
        <dbReference type="ARBA" id="ARBA00093666"/>
    </source>
</evidence>
<dbReference type="AlphaFoldDB" id="A0A1V1V3X6"/>
<evidence type="ECO:0000313" key="14">
    <source>
        <dbReference type="EMBL" id="QOD57527.1"/>
    </source>
</evidence>
<reference evidence="14 16" key="3">
    <citation type="submission" date="2020-09" db="EMBL/GenBank/DDBJ databases">
        <title>Complete, closed and curated genome sequences of Photobacterium damselae subsp. piscicida isolates from Australia indicate localised evolution and additional plasmid-borne pathogenicity mechanisms.</title>
        <authorList>
            <person name="Baseggio L."/>
            <person name="Silayeva O."/>
            <person name="Buller N."/>
            <person name="Landos M."/>
            <person name="Engelstaedter J."/>
            <person name="Barnes A.C."/>
        </authorList>
    </citation>
    <scope>NUCLEOTIDE SEQUENCE [LARGE SCALE GENOMIC DNA]</scope>
    <source>
        <strain evidence="14 16">AS-16-0540-1</strain>
    </source>
</reference>
<evidence type="ECO:0000313" key="13">
    <source>
        <dbReference type="EMBL" id="BAX53323.1"/>
    </source>
</evidence>
<keyword evidence="9" id="KW-0961">Cell wall biogenesis/degradation</keyword>
<keyword evidence="4" id="KW-0479">Metal-binding</keyword>
<dbReference type="RefSeq" id="WP_086956958.1">
    <property type="nucleotide sequence ID" value="NZ_AP018045.1"/>
</dbReference>
<evidence type="ECO:0000256" key="5">
    <source>
        <dbReference type="ARBA" id="ARBA00022729"/>
    </source>
</evidence>
<name>A0A1V1V3X6_PHODP</name>
<organism evidence="14 16">
    <name type="scientific">Photobacterium damsela subsp. piscicida</name>
    <name type="common">Pasteurella piscicida</name>
    <dbReference type="NCBI Taxonomy" id="38294"/>
    <lineage>
        <taxon>Bacteria</taxon>
        <taxon>Pseudomonadati</taxon>
        <taxon>Pseudomonadota</taxon>
        <taxon>Gammaproteobacteria</taxon>
        <taxon>Vibrionales</taxon>
        <taxon>Vibrionaceae</taxon>
        <taxon>Photobacterium</taxon>
    </lineage>
</organism>
<keyword evidence="3" id="KW-0645">Protease</keyword>
<dbReference type="GO" id="GO:0008237">
    <property type="term" value="F:metallopeptidase activity"/>
    <property type="evidence" value="ECO:0007669"/>
    <property type="project" value="UniProtKB-KW"/>
</dbReference>
<evidence type="ECO:0000256" key="1">
    <source>
        <dbReference type="ARBA" id="ARBA00001947"/>
    </source>
</evidence>